<dbReference type="SMART" id="SM00382">
    <property type="entry name" value="AAA"/>
    <property type="match status" value="1"/>
</dbReference>
<evidence type="ECO:0000313" key="4">
    <source>
        <dbReference type="EMBL" id="KAF5573449.1"/>
    </source>
</evidence>
<dbReference type="PANTHER" id="PTHR46411">
    <property type="entry name" value="FAMILY ATPASE, PUTATIVE-RELATED"/>
    <property type="match status" value="1"/>
</dbReference>
<organism evidence="4 5">
    <name type="scientific">Fusarium pseudoanthophilum</name>
    <dbReference type="NCBI Taxonomy" id="48495"/>
    <lineage>
        <taxon>Eukaryota</taxon>
        <taxon>Fungi</taxon>
        <taxon>Dikarya</taxon>
        <taxon>Ascomycota</taxon>
        <taxon>Pezizomycotina</taxon>
        <taxon>Sordariomycetes</taxon>
        <taxon>Hypocreomycetidae</taxon>
        <taxon>Hypocreales</taxon>
        <taxon>Nectriaceae</taxon>
        <taxon>Fusarium</taxon>
        <taxon>Fusarium fujikuroi species complex</taxon>
    </lineage>
</organism>
<dbReference type="GO" id="GO:0043565">
    <property type="term" value="F:sequence-specific DNA binding"/>
    <property type="evidence" value="ECO:0007669"/>
    <property type="project" value="InterPro"/>
</dbReference>
<dbReference type="GO" id="GO:0016887">
    <property type="term" value="F:ATP hydrolysis activity"/>
    <property type="evidence" value="ECO:0007669"/>
    <property type="project" value="InterPro"/>
</dbReference>
<dbReference type="InterPro" id="IPR003959">
    <property type="entry name" value="ATPase_AAA_core"/>
</dbReference>
<dbReference type="InterPro" id="IPR056599">
    <property type="entry name" value="AAA_lid_fung"/>
</dbReference>
<feature type="domain" description="GATA-type" evidence="3">
    <location>
        <begin position="1227"/>
        <end position="1265"/>
    </location>
</feature>
<evidence type="ECO:0000256" key="1">
    <source>
        <dbReference type="PROSITE-ProRule" id="PRU00094"/>
    </source>
</evidence>
<dbReference type="Gene3D" id="3.40.50.300">
    <property type="entry name" value="P-loop containing nucleotide triphosphate hydrolases"/>
    <property type="match status" value="1"/>
</dbReference>
<protein>
    <submittedName>
        <fullName evidence="4">Aaa family atpase</fullName>
    </submittedName>
</protein>
<dbReference type="InterPro" id="IPR003593">
    <property type="entry name" value="AAA+_ATPase"/>
</dbReference>
<keyword evidence="1" id="KW-0479">Metal-binding</keyword>
<reference evidence="4 5" key="1">
    <citation type="submission" date="2020-05" db="EMBL/GenBank/DDBJ databases">
        <title>Identification and distribution of gene clusters putatively required for synthesis of sphingolipid metabolism inhibitors in phylogenetically diverse species of the filamentous fungus Fusarium.</title>
        <authorList>
            <person name="Kim H.-S."/>
            <person name="Busman M."/>
            <person name="Brown D.W."/>
            <person name="Divon H."/>
            <person name="Uhlig S."/>
            <person name="Proctor R.H."/>
        </authorList>
    </citation>
    <scope>NUCLEOTIDE SEQUENCE [LARGE SCALE GENOMIC DNA]</scope>
    <source>
        <strain evidence="4 5">NRRL 25211</strain>
    </source>
</reference>
<dbReference type="InterPro" id="IPR013088">
    <property type="entry name" value="Znf_NHR/GATA"/>
</dbReference>
<dbReference type="Pfam" id="PF00004">
    <property type="entry name" value="AAA"/>
    <property type="match status" value="1"/>
</dbReference>
<keyword evidence="1" id="KW-0862">Zinc</keyword>
<gene>
    <name evidence="4" type="ORF">FPANT_12362</name>
</gene>
<dbReference type="Proteomes" id="UP000544095">
    <property type="component" value="Unassembled WGS sequence"/>
</dbReference>
<feature type="region of interest" description="Disordered" evidence="2">
    <location>
        <begin position="883"/>
        <end position="920"/>
    </location>
</feature>
<evidence type="ECO:0000259" key="3">
    <source>
        <dbReference type="PROSITE" id="PS50114"/>
    </source>
</evidence>
<dbReference type="InterPro" id="IPR000679">
    <property type="entry name" value="Znf_GATA"/>
</dbReference>
<feature type="region of interest" description="Disordered" evidence="2">
    <location>
        <begin position="102"/>
        <end position="137"/>
    </location>
</feature>
<dbReference type="CDD" id="cd19481">
    <property type="entry name" value="RecA-like_protease"/>
    <property type="match status" value="1"/>
</dbReference>
<feature type="compositionally biased region" description="Low complexity" evidence="2">
    <location>
        <begin position="1047"/>
        <end position="1059"/>
    </location>
</feature>
<name>A0A8H5KFS5_9HYPO</name>
<accession>A0A8H5KFS5</accession>
<dbReference type="InterPro" id="IPR027417">
    <property type="entry name" value="P-loop_NTPase"/>
</dbReference>
<dbReference type="Gene3D" id="3.30.50.10">
    <property type="entry name" value="Erythroid Transcription Factor GATA-1, subunit A"/>
    <property type="match status" value="1"/>
</dbReference>
<dbReference type="SUPFAM" id="SSF57716">
    <property type="entry name" value="Glucocorticoid receptor-like (DNA-binding domain)"/>
    <property type="match status" value="1"/>
</dbReference>
<keyword evidence="1" id="KW-0863">Zinc-finger</keyword>
<dbReference type="AlphaFoldDB" id="A0A8H5KFS5"/>
<dbReference type="SUPFAM" id="SSF52540">
    <property type="entry name" value="P-loop containing nucleoside triphosphate hydrolases"/>
    <property type="match status" value="1"/>
</dbReference>
<dbReference type="PROSITE" id="PS50114">
    <property type="entry name" value="GATA_ZN_FINGER_2"/>
    <property type="match status" value="1"/>
</dbReference>
<comment type="caution">
    <text evidence="4">The sequence shown here is derived from an EMBL/GenBank/DDBJ whole genome shotgun (WGS) entry which is preliminary data.</text>
</comment>
<dbReference type="EMBL" id="JAAOAR010000805">
    <property type="protein sequence ID" value="KAF5573449.1"/>
    <property type="molecule type" value="Genomic_DNA"/>
</dbReference>
<dbReference type="GO" id="GO:0005524">
    <property type="term" value="F:ATP binding"/>
    <property type="evidence" value="ECO:0007669"/>
    <property type="project" value="InterPro"/>
</dbReference>
<evidence type="ECO:0000256" key="2">
    <source>
        <dbReference type="SAM" id="MobiDB-lite"/>
    </source>
</evidence>
<keyword evidence="5" id="KW-1185">Reference proteome</keyword>
<evidence type="ECO:0000313" key="5">
    <source>
        <dbReference type="Proteomes" id="UP000544095"/>
    </source>
</evidence>
<feature type="region of interest" description="Disordered" evidence="2">
    <location>
        <begin position="1037"/>
        <end position="1070"/>
    </location>
</feature>
<sequence>MSDIALNTSGARLPKVTSQLGSSTIYATVVPGAVIAGDMDNAQRFLAWQTLRLKTKPESHFFELSFTVSCTSTNISHGPSATPFHVGQNLASHLHALMDSISGTTSRRRDSASQPPSINGGDTEDDSDIHQLASQSRRRAPMMIDWRRKICNFLNMPSTCTDDEIIEELEVKDKLLRETESLKRLACSNQGPPRVQIINRITCQDSDENGLYLDEPWLVEMGPHRAHLRCSRLVDNLDLYLERNKDIVCIAYRDYECCGRSPPVSNPSHLEHLIGESVDIVSDELRGAWNQLVGAITDDAERPTNISRGTFDSEDEDGRAEEFRHPYLWWFRHRKRIERAKSYLGQESKDQVEAFQDYLRVSVGDEWAKVDSLILGGKIAAKYLEYLFAPGQIIISKLKGLSVAQSQAYTATSWLATSVNEPTKGSFQASIQVIHWDFDGNFQRINSTLNLSSLPSLAEEFPIKAMIVFPMEHVDDDTVCSLRRRGRMFWKCRHRKYVCVRGTPEDHLYGAHSGSRFMIDRATFRQMHPPPSGQQPPPRYRDDLGPEIMAQDEPLPDLGDGFYMCLPTSLYGFNMQKKDWVKLEVELLQDVTWNEEAFDLLVMERQTKELVEAVVTNHLDEDRDTDVIYGKGNGLFILLHGGPGTGKTLTAESVAEIAKKPLYRVTCGDVGTKAEEVERYLEVVSLLGKTWGCVVLLDEADVFLEQRKLDSLERNALVSVFLRVLEYYDGIMILTSNRVGIFDEAFKSRIQLSLRYNDLEEGQRRQIWLNFINRLEKLEDQRITQTSEQSLTNMLSTPQTAPRLGVDIRSIRDRLDNLAEAPLNGREIRNMISTARQLAVFRKEKLGYQHLESVMAEAKKFEEYIKRLHKGYTSDQIKRDNRALQIGTSDNGRPGETGASDQRRLPTALSKSPHRLTNRDHRATQSILPITSYSFWTGRWLDCEEFQSHQDQGRRYVELKQCFDWFKMFPVNAVGEAKAQEEDQQRDWHITEQGAKGTPRKATIWRPNIEVAKFPTQKNQKGQQDREYHKRKFSLYAQLNPTPPPASRYGYSSSERYGSLPSHRTTDTPLDCRLRSTHYTISQDHTSGQEAHEDSLLASFGKRQRTDKPAILLNGSRLPQRSANLLPSLATSNDAVAQSQWSGMPKISQEDFNISNNWITLGAQVPEDKLLFSTEAVSDGRHRGDEAAFERVQGRSHRAQSYEIQKYLRRQDRGTSLFDKSAHITPASLNRQCPGCNRIDSGEWRGGRDGSLTVCDACGLHYEEV</sequence>
<dbReference type="GO" id="GO:0008270">
    <property type="term" value="F:zinc ion binding"/>
    <property type="evidence" value="ECO:0007669"/>
    <property type="project" value="UniProtKB-KW"/>
</dbReference>
<dbReference type="Pfam" id="PF23232">
    <property type="entry name" value="AAA_lid_13"/>
    <property type="match status" value="1"/>
</dbReference>
<proteinExistence type="predicted"/>
<dbReference type="GO" id="GO:0006355">
    <property type="term" value="P:regulation of DNA-templated transcription"/>
    <property type="evidence" value="ECO:0007669"/>
    <property type="project" value="InterPro"/>
</dbReference>
<dbReference type="PANTHER" id="PTHR46411:SF2">
    <property type="entry name" value="AAA+ ATPASE DOMAIN-CONTAINING PROTEIN"/>
    <property type="match status" value="1"/>
</dbReference>